<evidence type="ECO:0000313" key="4">
    <source>
        <dbReference type="Proteomes" id="UP000043764"/>
    </source>
</evidence>
<sequence length="95" mass="10614">MRTLALLVSMMALSIAVLDLIDSTDRVVTHRYDTNGVKLVRNSQADRHPISRAASETVDAVRSVIGLSPEPQLSPLQQLMKQRREDTQKADVLKF</sequence>
<dbReference type="Proteomes" id="UP000043764">
    <property type="component" value="Unassembled WGS sequence"/>
</dbReference>
<dbReference type="RefSeq" id="WP_050673333.1">
    <property type="nucleotide sequence ID" value="NZ_BSKQ01000001.1"/>
</dbReference>
<keyword evidence="2" id="KW-0732">Signal</keyword>
<proteinExistence type="predicted"/>
<feature type="signal peptide" evidence="2">
    <location>
        <begin position="1"/>
        <end position="19"/>
    </location>
</feature>
<evidence type="ECO:0000256" key="1">
    <source>
        <dbReference type="SAM" id="MobiDB-lite"/>
    </source>
</evidence>
<feature type="compositionally biased region" description="Basic and acidic residues" evidence="1">
    <location>
        <begin position="82"/>
        <end position="95"/>
    </location>
</feature>
<evidence type="ECO:0000256" key="2">
    <source>
        <dbReference type="SAM" id="SignalP"/>
    </source>
</evidence>
<keyword evidence="4" id="KW-1185">Reference proteome</keyword>
<gene>
    <name evidence="3" type="ORF">NIT7321_01918</name>
</gene>
<evidence type="ECO:0000313" key="3">
    <source>
        <dbReference type="EMBL" id="CRL11069.1"/>
    </source>
</evidence>
<dbReference type="GeneID" id="78396417"/>
<name>A0A0H5D1Z9_9RHOB</name>
<organism evidence="3 4">
    <name type="scientific">Phaeobacter italicus</name>
    <dbReference type="NCBI Taxonomy" id="481446"/>
    <lineage>
        <taxon>Bacteria</taxon>
        <taxon>Pseudomonadati</taxon>
        <taxon>Pseudomonadota</taxon>
        <taxon>Alphaproteobacteria</taxon>
        <taxon>Rhodobacterales</taxon>
        <taxon>Roseobacteraceae</taxon>
        <taxon>Phaeobacter</taxon>
    </lineage>
</organism>
<dbReference type="EMBL" id="CVRL01000025">
    <property type="protein sequence ID" value="CRL11069.1"/>
    <property type="molecule type" value="Genomic_DNA"/>
</dbReference>
<feature type="chain" id="PRO_5005217260" evidence="2">
    <location>
        <begin position="20"/>
        <end position="95"/>
    </location>
</feature>
<feature type="region of interest" description="Disordered" evidence="1">
    <location>
        <begin position="75"/>
        <end position="95"/>
    </location>
</feature>
<dbReference type="AlphaFoldDB" id="A0A0H5D1Z9"/>
<protein>
    <submittedName>
        <fullName evidence="3">Uncharacterized protein</fullName>
    </submittedName>
</protein>
<accession>A0A0H5D1Z9</accession>
<reference evidence="4" key="1">
    <citation type="submission" date="2015-05" db="EMBL/GenBank/DDBJ databases">
        <authorList>
            <person name="Rodrigo-Torres Lidia"/>
            <person name="Arahal R.David."/>
        </authorList>
    </citation>
    <scope>NUCLEOTIDE SEQUENCE [LARGE SCALE GENOMIC DNA]</scope>
    <source>
        <strain evidence="4">CECT 7321</strain>
    </source>
</reference>